<dbReference type="InterPro" id="IPR006171">
    <property type="entry name" value="TOPRIM_dom"/>
</dbReference>
<keyword evidence="4 12" id="KW-0548">Nucleotidyltransferase</keyword>
<comment type="catalytic activity">
    <reaction evidence="12">
        <text>ssDNA + n NTP = ssDNA/pppN(pN)n-1 hybrid + (n-1) diphosphate.</text>
        <dbReference type="EC" id="2.7.7.101"/>
    </reaction>
</comment>
<dbReference type="GO" id="GO:1990077">
    <property type="term" value="C:primosome complex"/>
    <property type="evidence" value="ECO:0007669"/>
    <property type="project" value="UniProtKB-KW"/>
</dbReference>
<reference evidence="16" key="2">
    <citation type="journal article" date="2021" name="PeerJ">
        <title>Extensive microbial diversity within the chicken gut microbiome revealed by metagenomics and culture.</title>
        <authorList>
            <person name="Gilroy R."/>
            <person name="Ravi A."/>
            <person name="Getino M."/>
            <person name="Pursley I."/>
            <person name="Horton D.L."/>
            <person name="Alikhan N.F."/>
            <person name="Baker D."/>
            <person name="Gharbi K."/>
            <person name="Hall N."/>
            <person name="Watson M."/>
            <person name="Adriaenssens E.M."/>
            <person name="Foster-Nyarko E."/>
            <person name="Jarju S."/>
            <person name="Secka A."/>
            <person name="Antonio M."/>
            <person name="Oren A."/>
            <person name="Chaudhuri R.R."/>
            <person name="La Ragione R."/>
            <person name="Hildebrand F."/>
            <person name="Pallen M.J."/>
        </authorList>
    </citation>
    <scope>NUCLEOTIDE SEQUENCE</scope>
    <source>
        <strain evidence="16">CHK152-2871</strain>
    </source>
</reference>
<dbReference type="NCBIfam" id="TIGR01391">
    <property type="entry name" value="dnaG"/>
    <property type="match status" value="1"/>
</dbReference>
<dbReference type="InterPro" id="IPR002694">
    <property type="entry name" value="Znf_CHC2"/>
</dbReference>
<comment type="cofactor">
    <cofactor evidence="12 13 14">
        <name>Zn(2+)</name>
        <dbReference type="ChEBI" id="CHEBI:29105"/>
    </cofactor>
    <text evidence="12 13 14">Binds 1 zinc ion per monomer.</text>
</comment>
<organism evidence="16 17">
    <name type="scientific">Candidatus Galligastranaerophilus intestinavium</name>
    <dbReference type="NCBI Taxonomy" id="2840836"/>
    <lineage>
        <taxon>Bacteria</taxon>
        <taxon>Candidatus Galligastranaerophilus</taxon>
    </lineage>
</organism>
<evidence type="ECO:0000256" key="9">
    <source>
        <dbReference type="ARBA" id="ARBA00022842"/>
    </source>
</evidence>
<dbReference type="PIRSF" id="PIRSF002811">
    <property type="entry name" value="DnaG"/>
    <property type="match status" value="1"/>
</dbReference>
<dbReference type="GO" id="GO:0005737">
    <property type="term" value="C:cytoplasm"/>
    <property type="evidence" value="ECO:0007669"/>
    <property type="project" value="TreeGrafter"/>
</dbReference>
<dbReference type="FunFam" id="3.90.580.10:FF:000001">
    <property type="entry name" value="DNA primase"/>
    <property type="match status" value="1"/>
</dbReference>
<keyword evidence="2 12" id="KW-0639">Primosome</keyword>
<dbReference type="CDD" id="cd03364">
    <property type="entry name" value="TOPRIM_DnaG_primases"/>
    <property type="match status" value="1"/>
</dbReference>
<dbReference type="PROSITE" id="PS50880">
    <property type="entry name" value="TOPRIM"/>
    <property type="match status" value="1"/>
</dbReference>
<dbReference type="InterPro" id="IPR036977">
    <property type="entry name" value="DNA_primase_Znf_CHC2"/>
</dbReference>
<evidence type="ECO:0000256" key="10">
    <source>
        <dbReference type="ARBA" id="ARBA00023125"/>
    </source>
</evidence>
<dbReference type="GO" id="GO:0006269">
    <property type="term" value="P:DNA replication, synthesis of primer"/>
    <property type="evidence" value="ECO:0007669"/>
    <property type="project" value="UniProtKB-UniRule"/>
</dbReference>
<keyword evidence="1 12" id="KW-0240">DNA-directed RNA polymerase</keyword>
<dbReference type="EMBL" id="DVJQ01000021">
    <property type="protein sequence ID" value="HIS73871.1"/>
    <property type="molecule type" value="Genomic_DNA"/>
</dbReference>
<evidence type="ECO:0000256" key="2">
    <source>
        <dbReference type="ARBA" id="ARBA00022515"/>
    </source>
</evidence>
<comment type="domain">
    <text evidence="12">Contains an N-terminal zinc-binding domain, a central core domain that contains the primase activity, and a C-terminal DnaB-binding domain.</text>
</comment>
<dbReference type="Gene3D" id="3.90.580.10">
    <property type="entry name" value="Zinc finger, CHC2-type domain"/>
    <property type="match status" value="1"/>
</dbReference>
<keyword evidence="11 12" id="KW-0804">Transcription</keyword>
<evidence type="ECO:0000256" key="8">
    <source>
        <dbReference type="ARBA" id="ARBA00022833"/>
    </source>
</evidence>
<dbReference type="EC" id="2.7.7.101" evidence="12"/>
<evidence type="ECO:0000256" key="1">
    <source>
        <dbReference type="ARBA" id="ARBA00022478"/>
    </source>
</evidence>
<dbReference type="GO" id="GO:0000428">
    <property type="term" value="C:DNA-directed RNA polymerase complex"/>
    <property type="evidence" value="ECO:0007669"/>
    <property type="project" value="UniProtKB-KW"/>
</dbReference>
<evidence type="ECO:0000256" key="7">
    <source>
        <dbReference type="ARBA" id="ARBA00022771"/>
    </source>
</evidence>
<evidence type="ECO:0000256" key="4">
    <source>
        <dbReference type="ARBA" id="ARBA00022695"/>
    </source>
</evidence>
<keyword evidence="8 12" id="KW-0862">Zinc</keyword>
<evidence type="ECO:0000256" key="3">
    <source>
        <dbReference type="ARBA" id="ARBA00022679"/>
    </source>
</evidence>
<feature type="domain" description="Toprim" evidence="15">
    <location>
        <begin position="256"/>
        <end position="339"/>
    </location>
</feature>
<dbReference type="InterPro" id="IPR030846">
    <property type="entry name" value="DnaG_bac"/>
</dbReference>
<dbReference type="SUPFAM" id="SSF57783">
    <property type="entry name" value="Zinc beta-ribbon"/>
    <property type="match status" value="1"/>
</dbReference>
<comment type="subunit">
    <text evidence="12">Monomer. Interacts with DnaB.</text>
</comment>
<dbReference type="InterPro" id="IPR013264">
    <property type="entry name" value="DNAG_N"/>
</dbReference>
<dbReference type="HAMAP" id="MF_00974">
    <property type="entry name" value="DNA_primase_DnaG"/>
    <property type="match status" value="1"/>
</dbReference>
<feature type="zinc finger region" description="CHC2-type" evidence="12 14">
    <location>
        <begin position="40"/>
        <end position="64"/>
    </location>
</feature>
<comment type="function">
    <text evidence="12 13">RNA polymerase that catalyzes the synthesis of short RNA molecules used as primers for DNA polymerase during DNA replication.</text>
</comment>
<evidence type="ECO:0000313" key="17">
    <source>
        <dbReference type="Proteomes" id="UP000886865"/>
    </source>
</evidence>
<evidence type="ECO:0000256" key="12">
    <source>
        <dbReference type="HAMAP-Rule" id="MF_00974"/>
    </source>
</evidence>
<evidence type="ECO:0000256" key="14">
    <source>
        <dbReference type="PIRSR" id="PIRSR002811-1"/>
    </source>
</evidence>
<proteinExistence type="inferred from homology"/>
<dbReference type="SUPFAM" id="SSF56731">
    <property type="entry name" value="DNA primase core"/>
    <property type="match status" value="1"/>
</dbReference>
<dbReference type="Pfam" id="PF01807">
    <property type="entry name" value="Zn_ribbon_DnaG"/>
    <property type="match status" value="1"/>
</dbReference>
<dbReference type="Proteomes" id="UP000886865">
    <property type="component" value="Unassembled WGS sequence"/>
</dbReference>
<dbReference type="GO" id="GO:0003899">
    <property type="term" value="F:DNA-directed RNA polymerase activity"/>
    <property type="evidence" value="ECO:0007669"/>
    <property type="project" value="UniProtKB-UniRule"/>
</dbReference>
<evidence type="ECO:0000259" key="15">
    <source>
        <dbReference type="PROSITE" id="PS50880"/>
    </source>
</evidence>
<evidence type="ECO:0000256" key="11">
    <source>
        <dbReference type="ARBA" id="ARBA00023163"/>
    </source>
</evidence>
<keyword evidence="9" id="KW-0460">Magnesium</keyword>
<protein>
    <recommendedName>
        <fullName evidence="12 13">DNA primase</fullName>
        <ecNumber evidence="12">2.7.7.101</ecNumber>
    </recommendedName>
</protein>
<keyword evidence="7 12" id="KW-0863">Zinc-finger</keyword>
<gene>
    <name evidence="12" type="primary">dnaG</name>
    <name evidence="16" type="ORF">IAA86_02485</name>
</gene>
<dbReference type="SMART" id="SM00493">
    <property type="entry name" value="TOPRIM"/>
    <property type="match status" value="1"/>
</dbReference>
<dbReference type="Gene3D" id="3.90.980.10">
    <property type="entry name" value="DNA primase, catalytic core, N-terminal domain"/>
    <property type="match status" value="1"/>
</dbReference>
<dbReference type="AlphaFoldDB" id="A0A9D1FHB8"/>
<dbReference type="GO" id="GO:0003677">
    <property type="term" value="F:DNA binding"/>
    <property type="evidence" value="ECO:0007669"/>
    <property type="project" value="UniProtKB-KW"/>
</dbReference>
<dbReference type="Pfam" id="PF08275">
    <property type="entry name" value="DNAG_N"/>
    <property type="match status" value="1"/>
</dbReference>
<evidence type="ECO:0000313" key="16">
    <source>
        <dbReference type="EMBL" id="HIS73871.1"/>
    </source>
</evidence>
<evidence type="ECO:0000256" key="5">
    <source>
        <dbReference type="ARBA" id="ARBA00022705"/>
    </source>
</evidence>
<name>A0A9D1FHB8_9BACT</name>
<accession>A0A9D1FHB8</accession>
<keyword evidence="5 12" id="KW-0235">DNA replication</keyword>
<dbReference type="InterPro" id="IPR050219">
    <property type="entry name" value="DnaG_primase"/>
</dbReference>
<sequence length="626" mass="71117">MSEITYGQAVEQIKNSLDIVDVISKYVVLKKSGHNYSGLCPFHNEKTPSFVVTPSRQIFKCFGCGEGGDVIAFLMKINNQDFKEVIAEQAAALGIELPKGSKDSSSKYKQEKERLLNAMDEATKFYHKKLLANERALEYLEKRGVGEVAIGKFFLGLAPNSNFELKEHLREKGYTNDEMYKAGLLYEKNGDFLDRFKNRIIIPIMDVNSNTIAFGARAIMEGQNPKYLNSPDSSIYNKSNVLFGLNRAKDYIKQEDSVIIMEGYFDVISAHVAGVQNAVASCGTALTPQHIKLIARYSPSRKIYLAFDSDSAGQKATKAGAEVIKNIFSSLGDIKQYDSSYSDNSDSVCEIRVVSQVGGKDPDEFIREFGAQEYKNHIKNAPLFLDYRLNKALEELKNDATPQQKSITVQQIADILSEIQNPVILSEYIKNISFKINLDEEILKTQIEKSKYKNESFEEFEVATPKTQPKYPSKDLNTRYNLMENNLIKLAFVANTPEKKNFYIHAISTYKAHSEANCAIIAAIDKALGEINNIDELAKKVFCEFYNNKDMQKKLSDEIFASAQYENLDYENYIQAVNEIFERLNSISEKLRNYELKQKIKDSTLSESEKRELLFQQFEANRMETF</sequence>
<dbReference type="InterPro" id="IPR037068">
    <property type="entry name" value="DNA_primase_core_N_sf"/>
</dbReference>
<dbReference type="GO" id="GO:0008270">
    <property type="term" value="F:zinc ion binding"/>
    <property type="evidence" value="ECO:0007669"/>
    <property type="project" value="UniProtKB-UniRule"/>
</dbReference>
<keyword evidence="6 12" id="KW-0479">Metal-binding</keyword>
<dbReference type="Pfam" id="PF13155">
    <property type="entry name" value="Toprim_2"/>
    <property type="match status" value="1"/>
</dbReference>
<dbReference type="PANTHER" id="PTHR30313">
    <property type="entry name" value="DNA PRIMASE"/>
    <property type="match status" value="1"/>
</dbReference>
<dbReference type="PANTHER" id="PTHR30313:SF2">
    <property type="entry name" value="DNA PRIMASE"/>
    <property type="match status" value="1"/>
</dbReference>
<evidence type="ECO:0000256" key="6">
    <source>
        <dbReference type="ARBA" id="ARBA00022723"/>
    </source>
</evidence>
<reference evidence="16" key="1">
    <citation type="submission" date="2020-10" db="EMBL/GenBank/DDBJ databases">
        <authorList>
            <person name="Gilroy R."/>
        </authorList>
    </citation>
    <scope>NUCLEOTIDE SEQUENCE</scope>
    <source>
        <strain evidence="16">CHK152-2871</strain>
    </source>
</reference>
<comment type="caution">
    <text evidence="16">The sequence shown here is derived from an EMBL/GenBank/DDBJ whole genome shotgun (WGS) entry which is preliminary data.</text>
</comment>
<keyword evidence="10 12" id="KW-0238">DNA-binding</keyword>
<dbReference type="Gene3D" id="3.40.1360.10">
    <property type="match status" value="1"/>
</dbReference>
<comment type="similarity">
    <text evidence="12 13">Belongs to the DnaG primase family.</text>
</comment>
<evidence type="ECO:0000256" key="13">
    <source>
        <dbReference type="PIRNR" id="PIRNR002811"/>
    </source>
</evidence>
<dbReference type="SMART" id="SM00400">
    <property type="entry name" value="ZnF_CHCC"/>
    <property type="match status" value="1"/>
</dbReference>
<keyword evidence="3 12" id="KW-0808">Transferase</keyword>
<dbReference type="InterPro" id="IPR006295">
    <property type="entry name" value="DNA_primase_DnaG"/>
</dbReference>
<dbReference type="InterPro" id="IPR034151">
    <property type="entry name" value="TOPRIM_DnaG_bac"/>
</dbReference>